<comment type="caution">
    <text evidence="1">The sequence shown here is derived from an EMBL/GenBank/DDBJ whole genome shotgun (WGS) entry which is preliminary data.</text>
</comment>
<organism evidence="1 2">
    <name type="scientific">Lasiosphaeria miniovina</name>
    <dbReference type="NCBI Taxonomy" id="1954250"/>
    <lineage>
        <taxon>Eukaryota</taxon>
        <taxon>Fungi</taxon>
        <taxon>Dikarya</taxon>
        <taxon>Ascomycota</taxon>
        <taxon>Pezizomycotina</taxon>
        <taxon>Sordariomycetes</taxon>
        <taxon>Sordariomycetidae</taxon>
        <taxon>Sordariales</taxon>
        <taxon>Lasiosphaeriaceae</taxon>
        <taxon>Lasiosphaeria</taxon>
    </lineage>
</organism>
<evidence type="ECO:0000313" key="1">
    <source>
        <dbReference type="EMBL" id="KAK0714161.1"/>
    </source>
</evidence>
<accession>A0AA40AE26</accession>
<dbReference type="RefSeq" id="XP_060295483.1">
    <property type="nucleotide sequence ID" value="XM_060434737.1"/>
</dbReference>
<proteinExistence type="predicted"/>
<dbReference type="EMBL" id="JAUIRO010000005">
    <property type="protein sequence ID" value="KAK0714161.1"/>
    <property type="molecule type" value="Genomic_DNA"/>
</dbReference>
<dbReference type="Proteomes" id="UP001172101">
    <property type="component" value="Unassembled WGS sequence"/>
</dbReference>
<sequence>MQPFSLSPACIDLQSTIKELSEIVEASPRRVDLDPDHLAEELSSLAETVEALHAIDKTWLDTQAPAPETLVRIISGIVHNCDITLLDVQAILERHKVPPLPSAVSRKQPGRTDLVRLLNNLSDHKSALRLGLRLLET</sequence>
<protein>
    <submittedName>
        <fullName evidence="1">Uncharacterized protein</fullName>
    </submittedName>
</protein>
<name>A0AA40AE26_9PEZI</name>
<reference evidence="1" key="1">
    <citation type="submission" date="2023-06" db="EMBL/GenBank/DDBJ databases">
        <title>Genome-scale phylogeny and comparative genomics of the fungal order Sordariales.</title>
        <authorList>
            <consortium name="Lawrence Berkeley National Laboratory"/>
            <person name="Hensen N."/>
            <person name="Bonometti L."/>
            <person name="Westerberg I."/>
            <person name="Brannstrom I.O."/>
            <person name="Guillou S."/>
            <person name="Cros-Aarteil S."/>
            <person name="Calhoun S."/>
            <person name="Haridas S."/>
            <person name="Kuo A."/>
            <person name="Mondo S."/>
            <person name="Pangilinan J."/>
            <person name="Riley R."/>
            <person name="LaButti K."/>
            <person name="Andreopoulos B."/>
            <person name="Lipzen A."/>
            <person name="Chen C."/>
            <person name="Yanf M."/>
            <person name="Daum C."/>
            <person name="Ng V."/>
            <person name="Clum A."/>
            <person name="Steindorff A."/>
            <person name="Ohm R."/>
            <person name="Martin F."/>
            <person name="Silar P."/>
            <person name="Natvig D."/>
            <person name="Lalanne C."/>
            <person name="Gautier V."/>
            <person name="Ament-velasquez S.L."/>
            <person name="Kruys A."/>
            <person name="Hutchinson M.I."/>
            <person name="Powell A.J."/>
            <person name="Barry K."/>
            <person name="Miller A.N."/>
            <person name="Grigoriev I.V."/>
            <person name="Debuchy R."/>
            <person name="Gladieux P."/>
            <person name="Thoren M.H."/>
            <person name="Johannesson H."/>
        </authorList>
    </citation>
    <scope>NUCLEOTIDE SEQUENCE</scope>
    <source>
        <strain evidence="1">SMH2392-1A</strain>
    </source>
</reference>
<evidence type="ECO:0000313" key="2">
    <source>
        <dbReference type="Proteomes" id="UP001172101"/>
    </source>
</evidence>
<gene>
    <name evidence="1" type="ORF">B0T26DRAFT_386164</name>
</gene>
<dbReference type="AlphaFoldDB" id="A0AA40AE26"/>
<keyword evidence="2" id="KW-1185">Reference proteome</keyword>
<dbReference type="GeneID" id="85318007"/>